<dbReference type="Gene3D" id="3.80.10.10">
    <property type="entry name" value="Ribonuclease Inhibitor"/>
    <property type="match status" value="1"/>
</dbReference>
<dbReference type="Proteomes" id="UP000789375">
    <property type="component" value="Unassembled WGS sequence"/>
</dbReference>
<dbReference type="AlphaFoldDB" id="A0A9N8ZV79"/>
<organism evidence="1 2">
    <name type="scientific">Funneliformis mosseae</name>
    <name type="common">Endomycorrhizal fungus</name>
    <name type="synonym">Glomus mosseae</name>
    <dbReference type="NCBI Taxonomy" id="27381"/>
    <lineage>
        <taxon>Eukaryota</taxon>
        <taxon>Fungi</taxon>
        <taxon>Fungi incertae sedis</taxon>
        <taxon>Mucoromycota</taxon>
        <taxon>Glomeromycotina</taxon>
        <taxon>Glomeromycetes</taxon>
        <taxon>Glomerales</taxon>
        <taxon>Glomeraceae</taxon>
        <taxon>Funneliformis</taxon>
    </lineage>
</organism>
<name>A0A9N8ZV79_FUNMO</name>
<reference evidence="1" key="1">
    <citation type="submission" date="2021-06" db="EMBL/GenBank/DDBJ databases">
        <authorList>
            <person name="Kallberg Y."/>
            <person name="Tangrot J."/>
            <person name="Rosling A."/>
        </authorList>
    </citation>
    <scope>NUCLEOTIDE SEQUENCE</scope>
    <source>
        <strain evidence="1">87-6 pot B 2015</strain>
    </source>
</reference>
<sequence length="469" mass="54007">MPCQLPADCLNGIFEYLEDLEDKVTLYSCLLVNRLWCEVSVEILWKSIWNCRTLIACLPLESKEILLKNKIIISPPTLNPPLFNYITFIKVLQINKIGEEINNVLEDDPLVLSRVVVAQEIFKMFMNKISLKKLNFYSSANYIKYIPFTSFPGSIDCLKNLAELNCNSNIYSEFFHRLSKICHNIQSLNIGFIKVISNGVTDLISVQRNLKYLSIIKSRCEDLADMIILPSIANLPNTLIKLSLYGDECGIPLSFISRFSNLQELILAFDDCNYLGFEKLCGVIFPKLHILKFKYGLPKQECLTKFLENNGVNLERLELKYCNVNHTLNLTIVKSCPNLKSLGTIFSDNELGPLKVILNRCKRLESIRVECYDECLNERELLEMVAKYSPKCFHELKLYYGYGAYSELFPKELESFFTSMTNRIPQKSLSFIIINGYKTKSLVFKEGNMEVIEKYIQLGVIRKFKSTTK</sequence>
<dbReference type="SUPFAM" id="SSF52047">
    <property type="entry name" value="RNI-like"/>
    <property type="match status" value="1"/>
</dbReference>
<protein>
    <submittedName>
        <fullName evidence="1">5506_t:CDS:1</fullName>
    </submittedName>
</protein>
<keyword evidence="2" id="KW-1185">Reference proteome</keyword>
<evidence type="ECO:0000313" key="1">
    <source>
        <dbReference type="EMBL" id="CAG8507980.1"/>
    </source>
</evidence>
<dbReference type="InterPro" id="IPR032675">
    <property type="entry name" value="LRR_dom_sf"/>
</dbReference>
<comment type="caution">
    <text evidence="1">The sequence shown here is derived from an EMBL/GenBank/DDBJ whole genome shotgun (WGS) entry which is preliminary data.</text>
</comment>
<proteinExistence type="predicted"/>
<evidence type="ECO:0000313" key="2">
    <source>
        <dbReference type="Proteomes" id="UP000789375"/>
    </source>
</evidence>
<gene>
    <name evidence="1" type="ORF">FMOSSE_LOCUS4384</name>
</gene>
<accession>A0A9N8ZV79</accession>
<dbReference type="EMBL" id="CAJVPP010000735">
    <property type="protein sequence ID" value="CAG8507980.1"/>
    <property type="molecule type" value="Genomic_DNA"/>
</dbReference>